<proteinExistence type="predicted"/>
<dbReference type="AlphaFoldDB" id="A0AAW1KGT6"/>
<reference evidence="1 2" key="1">
    <citation type="journal article" date="2024" name="BMC Genomics">
        <title>De novo assembly and annotation of Popillia japonica's genome with initial clues to its potential as an invasive pest.</title>
        <authorList>
            <person name="Cucini C."/>
            <person name="Boschi S."/>
            <person name="Funari R."/>
            <person name="Cardaioli E."/>
            <person name="Iannotti N."/>
            <person name="Marturano G."/>
            <person name="Paoli F."/>
            <person name="Bruttini M."/>
            <person name="Carapelli A."/>
            <person name="Frati F."/>
            <person name="Nardi F."/>
        </authorList>
    </citation>
    <scope>NUCLEOTIDE SEQUENCE [LARGE SCALE GENOMIC DNA]</scope>
    <source>
        <strain evidence="1">DMR45628</strain>
    </source>
</reference>
<sequence>MLFYSASREQYGDQSASREQYGDTAIGYVQLKRETSKCIVKCKICPEHKVNAKQYKVCSVIDEVQEIVDKVPCYDCGYRLCAVEKGDLEVHCKM</sequence>
<name>A0AAW1KGT6_POPJA</name>
<gene>
    <name evidence="1" type="ORF">QE152_g23604</name>
</gene>
<organism evidence="1 2">
    <name type="scientific">Popillia japonica</name>
    <name type="common">Japanese beetle</name>
    <dbReference type="NCBI Taxonomy" id="7064"/>
    <lineage>
        <taxon>Eukaryota</taxon>
        <taxon>Metazoa</taxon>
        <taxon>Ecdysozoa</taxon>
        <taxon>Arthropoda</taxon>
        <taxon>Hexapoda</taxon>
        <taxon>Insecta</taxon>
        <taxon>Pterygota</taxon>
        <taxon>Neoptera</taxon>
        <taxon>Endopterygota</taxon>
        <taxon>Coleoptera</taxon>
        <taxon>Polyphaga</taxon>
        <taxon>Scarabaeiformia</taxon>
        <taxon>Scarabaeidae</taxon>
        <taxon>Rutelinae</taxon>
        <taxon>Popillia</taxon>
    </lineage>
</organism>
<dbReference type="EMBL" id="JASPKY010000237">
    <property type="protein sequence ID" value="KAK9717674.1"/>
    <property type="molecule type" value="Genomic_DNA"/>
</dbReference>
<comment type="caution">
    <text evidence="1">The sequence shown here is derived from an EMBL/GenBank/DDBJ whole genome shotgun (WGS) entry which is preliminary data.</text>
</comment>
<keyword evidence="2" id="KW-1185">Reference proteome</keyword>
<evidence type="ECO:0000313" key="1">
    <source>
        <dbReference type="EMBL" id="KAK9717674.1"/>
    </source>
</evidence>
<accession>A0AAW1KGT6</accession>
<dbReference type="Proteomes" id="UP001458880">
    <property type="component" value="Unassembled WGS sequence"/>
</dbReference>
<protein>
    <submittedName>
        <fullName evidence="1">Uncharacterized protein</fullName>
    </submittedName>
</protein>
<evidence type="ECO:0000313" key="2">
    <source>
        <dbReference type="Proteomes" id="UP001458880"/>
    </source>
</evidence>